<dbReference type="SUPFAM" id="SSF101148">
    <property type="entry name" value="Plant invertase/pectin methylesterase inhibitor"/>
    <property type="match status" value="1"/>
</dbReference>
<dbReference type="CDD" id="cd15797">
    <property type="entry name" value="PMEI"/>
    <property type="match status" value="1"/>
</dbReference>
<evidence type="ECO:0000256" key="1">
    <source>
        <dbReference type="ARBA" id="ARBA00022729"/>
    </source>
</evidence>
<evidence type="ECO:0000259" key="4">
    <source>
        <dbReference type="SMART" id="SM00856"/>
    </source>
</evidence>
<dbReference type="InterPro" id="IPR052421">
    <property type="entry name" value="PCW_Enzyme_Inhibitor"/>
</dbReference>
<keyword evidence="5" id="KW-1185">Reference proteome</keyword>
<dbReference type="NCBIfam" id="TIGR01614">
    <property type="entry name" value="PME_inhib"/>
    <property type="match status" value="1"/>
</dbReference>
<evidence type="ECO:0000313" key="6">
    <source>
        <dbReference type="RefSeq" id="XP_010422738.2"/>
    </source>
</evidence>
<evidence type="ECO:0000256" key="3">
    <source>
        <dbReference type="ARBA" id="ARBA00038471"/>
    </source>
</evidence>
<dbReference type="Gene3D" id="1.20.140.40">
    <property type="entry name" value="Invertase/pectin methylesterase inhibitor family protein"/>
    <property type="match status" value="1"/>
</dbReference>
<reference evidence="6" key="2">
    <citation type="submission" date="2025-08" db="UniProtKB">
        <authorList>
            <consortium name="RefSeq"/>
        </authorList>
    </citation>
    <scope>IDENTIFICATION</scope>
    <source>
        <tissue evidence="6">Leaf</tissue>
    </source>
</reference>
<dbReference type="InterPro" id="IPR034086">
    <property type="entry name" value="PMEI_plant"/>
</dbReference>
<evidence type="ECO:0000313" key="5">
    <source>
        <dbReference type="Proteomes" id="UP000694864"/>
    </source>
</evidence>
<proteinExistence type="inferred from homology"/>
<comment type="similarity">
    <text evidence="3">Belongs to the PMEI family.</text>
</comment>
<dbReference type="PANTHER" id="PTHR36710:SF18">
    <property type="entry name" value="PECTINESTERASE INHIBITOR 5-RELATED"/>
    <property type="match status" value="1"/>
</dbReference>
<keyword evidence="2" id="KW-1015">Disulfide bond</keyword>
<name>A0ABM0T943_CAMSA</name>
<keyword evidence="1" id="KW-0732">Signal</keyword>
<evidence type="ECO:0000256" key="2">
    <source>
        <dbReference type="ARBA" id="ARBA00023157"/>
    </source>
</evidence>
<dbReference type="Proteomes" id="UP000694864">
    <property type="component" value="Chromosome 8"/>
</dbReference>
<dbReference type="Pfam" id="PF04043">
    <property type="entry name" value="PMEI"/>
    <property type="match status" value="1"/>
</dbReference>
<protein>
    <submittedName>
        <fullName evidence="6">Pectinesterase inhibitor-like</fullName>
    </submittedName>
</protein>
<dbReference type="GeneID" id="104707970"/>
<sequence>MDRDLICFPPKWSKTRRANSHPSNKYSITNHRKILSIKKMIKFLLLTILVISPISICAKKDLMVNECHNTQVPSICMQCLESDPTSVQANPVGIAGIILQCLDAHLHIIINNITDLSSKKDEGEVKTALEVCKKDLSMNVATNLSEAKKSLKTGDYDKVNHLIELALGFPHGCLFKLKLVKFTSPQLSSQINIYGQLSDAAMRIIDRF</sequence>
<dbReference type="RefSeq" id="XP_010422738.2">
    <property type="nucleotide sequence ID" value="XM_010424436.2"/>
</dbReference>
<reference evidence="5" key="1">
    <citation type="journal article" date="2014" name="Nat. Commun.">
        <title>The emerging biofuel crop Camelina sativa retains a highly undifferentiated hexaploid genome structure.</title>
        <authorList>
            <person name="Kagale S."/>
            <person name="Koh C."/>
            <person name="Nixon J."/>
            <person name="Bollina V."/>
            <person name="Clarke W.E."/>
            <person name="Tuteja R."/>
            <person name="Spillane C."/>
            <person name="Robinson S.J."/>
            <person name="Links M.G."/>
            <person name="Clarke C."/>
            <person name="Higgins E.E."/>
            <person name="Huebert T."/>
            <person name="Sharpe A.G."/>
            <person name="Parkin I.A."/>
        </authorList>
    </citation>
    <scope>NUCLEOTIDE SEQUENCE [LARGE SCALE GENOMIC DNA]</scope>
    <source>
        <strain evidence="5">cv. DH55</strain>
    </source>
</reference>
<dbReference type="InterPro" id="IPR006501">
    <property type="entry name" value="Pectinesterase_inhib_dom"/>
</dbReference>
<gene>
    <name evidence="6" type="primary">LOC104707970</name>
</gene>
<organism evidence="5 6">
    <name type="scientific">Camelina sativa</name>
    <name type="common">False flax</name>
    <name type="synonym">Myagrum sativum</name>
    <dbReference type="NCBI Taxonomy" id="90675"/>
    <lineage>
        <taxon>Eukaryota</taxon>
        <taxon>Viridiplantae</taxon>
        <taxon>Streptophyta</taxon>
        <taxon>Embryophyta</taxon>
        <taxon>Tracheophyta</taxon>
        <taxon>Spermatophyta</taxon>
        <taxon>Magnoliopsida</taxon>
        <taxon>eudicotyledons</taxon>
        <taxon>Gunneridae</taxon>
        <taxon>Pentapetalae</taxon>
        <taxon>rosids</taxon>
        <taxon>malvids</taxon>
        <taxon>Brassicales</taxon>
        <taxon>Brassicaceae</taxon>
        <taxon>Camelineae</taxon>
        <taxon>Camelina</taxon>
    </lineage>
</organism>
<accession>A0ABM0T943</accession>
<dbReference type="InterPro" id="IPR035513">
    <property type="entry name" value="Invertase/methylesterase_inhib"/>
</dbReference>
<feature type="domain" description="Pectinesterase inhibitor" evidence="4">
    <location>
        <begin position="58"/>
        <end position="204"/>
    </location>
</feature>
<dbReference type="PANTHER" id="PTHR36710">
    <property type="entry name" value="PECTINESTERASE INHIBITOR-LIKE"/>
    <property type="match status" value="1"/>
</dbReference>
<dbReference type="SMART" id="SM00856">
    <property type="entry name" value="PMEI"/>
    <property type="match status" value="1"/>
</dbReference>